<accession>A0ABR9AYK6</accession>
<comment type="caution">
    <text evidence="1">The sequence shown here is derived from an EMBL/GenBank/DDBJ whole genome shotgun (WGS) entry which is preliminary data.</text>
</comment>
<organism evidence="1 2">
    <name type="scientific">Paenibacillus arenosi</name>
    <dbReference type="NCBI Taxonomy" id="2774142"/>
    <lineage>
        <taxon>Bacteria</taxon>
        <taxon>Bacillati</taxon>
        <taxon>Bacillota</taxon>
        <taxon>Bacilli</taxon>
        <taxon>Bacillales</taxon>
        <taxon>Paenibacillaceae</taxon>
        <taxon>Paenibacillus</taxon>
    </lineage>
</organism>
<evidence type="ECO:0000313" key="2">
    <source>
        <dbReference type="Proteomes" id="UP000634529"/>
    </source>
</evidence>
<proteinExistence type="predicted"/>
<reference evidence="1 2" key="1">
    <citation type="submission" date="2020-09" db="EMBL/GenBank/DDBJ databases">
        <title>Paenibacillus sp. CAU 1523 isolated from sand of Haeundae Beach.</title>
        <authorList>
            <person name="Kim W."/>
        </authorList>
    </citation>
    <scope>NUCLEOTIDE SEQUENCE [LARGE SCALE GENOMIC DNA]</scope>
    <source>
        <strain evidence="1 2">CAU 1523</strain>
    </source>
</reference>
<evidence type="ECO:0000313" key="1">
    <source>
        <dbReference type="EMBL" id="MBD8498773.1"/>
    </source>
</evidence>
<protein>
    <submittedName>
        <fullName evidence="1">Uncharacterized protein</fullName>
    </submittedName>
</protein>
<name>A0ABR9AYK6_9BACL</name>
<keyword evidence="2" id="KW-1185">Reference proteome</keyword>
<dbReference type="Proteomes" id="UP000634529">
    <property type="component" value="Unassembled WGS sequence"/>
</dbReference>
<gene>
    <name evidence="1" type="ORF">IFO66_10725</name>
</gene>
<dbReference type="EMBL" id="JACYTN010000006">
    <property type="protein sequence ID" value="MBD8498773.1"/>
    <property type="molecule type" value="Genomic_DNA"/>
</dbReference>
<dbReference type="RefSeq" id="WP_192025141.1">
    <property type="nucleotide sequence ID" value="NZ_JACYTN010000006.1"/>
</dbReference>
<sequence>MAFKVLDMRLSQLSNTDTGTLNIEETPILIGDVGLITTAVAGTAQAGDVRVWLSGTVGVGYGSAEEPEILIRIERNGTETFGSGTLIYTESFLTVFSNFLPISITVTDFPPATDVNANQIRYTLFISSSENAGIELSGPVTFNGIAAVGAGPF</sequence>